<feature type="binding site" evidence="10">
    <location>
        <position position="129"/>
    </location>
    <ligand>
        <name>Fe cation</name>
        <dbReference type="ChEBI" id="CHEBI:24875"/>
    </ligand>
</feature>
<dbReference type="InterPro" id="IPR036390">
    <property type="entry name" value="WH_DNA-bd_sf"/>
</dbReference>
<dbReference type="InterPro" id="IPR002481">
    <property type="entry name" value="FUR"/>
</dbReference>
<dbReference type="GO" id="GO:0005737">
    <property type="term" value="C:cytoplasm"/>
    <property type="evidence" value="ECO:0007669"/>
    <property type="project" value="UniProtKB-SubCell"/>
</dbReference>
<keyword evidence="10" id="KW-0408">Iron</keyword>
<evidence type="ECO:0000256" key="8">
    <source>
        <dbReference type="ARBA" id="ARBA00023163"/>
    </source>
</evidence>
<evidence type="ECO:0000256" key="3">
    <source>
        <dbReference type="ARBA" id="ARBA00022490"/>
    </source>
</evidence>
<dbReference type="Proteomes" id="UP000287605">
    <property type="component" value="Unassembled WGS sequence"/>
</dbReference>
<organism evidence="11 12">
    <name type="scientific">Vagococcus elongatus</name>
    <dbReference type="NCBI Taxonomy" id="180344"/>
    <lineage>
        <taxon>Bacteria</taxon>
        <taxon>Bacillati</taxon>
        <taxon>Bacillota</taxon>
        <taxon>Bacilli</taxon>
        <taxon>Lactobacillales</taxon>
        <taxon>Enterococcaceae</taxon>
        <taxon>Vagococcus</taxon>
    </lineage>
</organism>
<keyword evidence="5 9" id="KW-0862">Zinc</keyword>
<evidence type="ECO:0000256" key="6">
    <source>
        <dbReference type="ARBA" id="ARBA00023015"/>
    </source>
</evidence>
<keyword evidence="6" id="KW-0805">Transcription regulation</keyword>
<feature type="binding site" evidence="9">
    <location>
        <position position="100"/>
    </location>
    <ligand>
        <name>Zn(2+)</name>
        <dbReference type="ChEBI" id="CHEBI:29105"/>
    </ligand>
</feature>
<evidence type="ECO:0000313" key="11">
    <source>
        <dbReference type="EMBL" id="RSU09715.1"/>
    </source>
</evidence>
<keyword evidence="9" id="KW-0479">Metal-binding</keyword>
<dbReference type="Gene3D" id="3.30.1490.190">
    <property type="match status" value="1"/>
</dbReference>
<dbReference type="OrthoDB" id="8659436at2"/>
<evidence type="ECO:0000256" key="1">
    <source>
        <dbReference type="ARBA" id="ARBA00004496"/>
    </source>
</evidence>
<evidence type="ECO:0000256" key="2">
    <source>
        <dbReference type="ARBA" id="ARBA00007957"/>
    </source>
</evidence>
<dbReference type="EMBL" id="NGKA01000019">
    <property type="protein sequence ID" value="RSU09715.1"/>
    <property type="molecule type" value="Genomic_DNA"/>
</dbReference>
<proteinExistence type="inferred from homology"/>
<evidence type="ECO:0000313" key="12">
    <source>
        <dbReference type="Proteomes" id="UP000287605"/>
    </source>
</evidence>
<keyword evidence="12" id="KW-1185">Reference proteome</keyword>
<dbReference type="InterPro" id="IPR043135">
    <property type="entry name" value="Fur_C"/>
</dbReference>
<accession>A0A430ANR8</accession>
<keyword evidence="3" id="KW-0963">Cytoplasm</keyword>
<keyword evidence="4" id="KW-0678">Repressor</keyword>
<comment type="subcellular location">
    <subcellularLocation>
        <location evidence="1">Cytoplasm</location>
    </subcellularLocation>
</comment>
<dbReference type="AlphaFoldDB" id="A0A430ANR8"/>
<gene>
    <name evidence="11" type="ORF">CBF29_11105</name>
</gene>
<evidence type="ECO:0000256" key="7">
    <source>
        <dbReference type="ARBA" id="ARBA00023125"/>
    </source>
</evidence>
<evidence type="ECO:0000256" key="5">
    <source>
        <dbReference type="ARBA" id="ARBA00022833"/>
    </source>
</evidence>
<feature type="binding site" evidence="9">
    <location>
        <position position="140"/>
    </location>
    <ligand>
        <name>Zn(2+)</name>
        <dbReference type="ChEBI" id="CHEBI:29105"/>
    </ligand>
</feature>
<comment type="cofactor">
    <cofactor evidence="9">
        <name>Zn(2+)</name>
        <dbReference type="ChEBI" id="CHEBI:29105"/>
    </cofactor>
    <text evidence="9">Binds 1 zinc ion per subunit.</text>
</comment>
<dbReference type="SUPFAM" id="SSF46785">
    <property type="entry name" value="Winged helix' DNA-binding domain"/>
    <property type="match status" value="1"/>
</dbReference>
<name>A0A430ANR8_9ENTE</name>
<evidence type="ECO:0000256" key="9">
    <source>
        <dbReference type="PIRSR" id="PIRSR602481-1"/>
    </source>
</evidence>
<comment type="caution">
    <text evidence="11">The sequence shown here is derived from an EMBL/GenBank/DDBJ whole genome shotgun (WGS) entry which is preliminary data.</text>
</comment>
<dbReference type="GO" id="GO:1900376">
    <property type="term" value="P:regulation of secondary metabolite biosynthetic process"/>
    <property type="evidence" value="ECO:0007669"/>
    <property type="project" value="TreeGrafter"/>
</dbReference>
<sequence length="155" mass="18030">MGDLKINQALALMKKSGFKFTERRKAMLTYLEAEDKYISAKEVYDFMNEHYEGISFDTIYRNLSDFTELNILEETEFDGEKKFRFHCAHGGTHHHHHFICTECGATQVLEMCPMDYFEEQLNGAEIEEHRFEIFGKCADCVAKKSEKNGSFSNKS</sequence>
<dbReference type="GO" id="GO:0045892">
    <property type="term" value="P:negative regulation of DNA-templated transcription"/>
    <property type="evidence" value="ECO:0007669"/>
    <property type="project" value="TreeGrafter"/>
</dbReference>
<dbReference type="CDD" id="cd07153">
    <property type="entry name" value="Fur_like"/>
    <property type="match status" value="1"/>
</dbReference>
<keyword evidence="7" id="KW-0238">DNA-binding</keyword>
<dbReference type="GO" id="GO:0000976">
    <property type="term" value="F:transcription cis-regulatory region binding"/>
    <property type="evidence" value="ECO:0007669"/>
    <property type="project" value="TreeGrafter"/>
</dbReference>
<protein>
    <submittedName>
        <fullName evidence="11">Transcriptional repressor</fullName>
    </submittedName>
</protein>
<feature type="binding site" evidence="9">
    <location>
        <position position="137"/>
    </location>
    <ligand>
        <name>Zn(2+)</name>
        <dbReference type="ChEBI" id="CHEBI:29105"/>
    </ligand>
</feature>
<dbReference type="Gene3D" id="1.10.10.10">
    <property type="entry name" value="Winged helix-like DNA-binding domain superfamily/Winged helix DNA-binding domain"/>
    <property type="match status" value="1"/>
</dbReference>
<comment type="similarity">
    <text evidence="2">Belongs to the Fur family.</text>
</comment>
<dbReference type="GO" id="GO:0003700">
    <property type="term" value="F:DNA-binding transcription factor activity"/>
    <property type="evidence" value="ECO:0007669"/>
    <property type="project" value="InterPro"/>
</dbReference>
<evidence type="ECO:0000256" key="10">
    <source>
        <dbReference type="PIRSR" id="PIRSR602481-2"/>
    </source>
</evidence>
<feature type="binding site" evidence="10">
    <location>
        <position position="94"/>
    </location>
    <ligand>
        <name>Fe cation</name>
        <dbReference type="ChEBI" id="CHEBI:24875"/>
    </ligand>
</feature>
<dbReference type="PANTHER" id="PTHR33202">
    <property type="entry name" value="ZINC UPTAKE REGULATION PROTEIN"/>
    <property type="match status" value="1"/>
</dbReference>
<evidence type="ECO:0000256" key="4">
    <source>
        <dbReference type="ARBA" id="ARBA00022491"/>
    </source>
</evidence>
<dbReference type="RefSeq" id="WP_126809799.1">
    <property type="nucleotide sequence ID" value="NZ_NGKA01000019.1"/>
</dbReference>
<dbReference type="Pfam" id="PF01475">
    <property type="entry name" value="FUR"/>
    <property type="match status" value="1"/>
</dbReference>
<dbReference type="InterPro" id="IPR036388">
    <property type="entry name" value="WH-like_DNA-bd_sf"/>
</dbReference>
<reference evidence="11 12" key="1">
    <citation type="submission" date="2017-05" db="EMBL/GenBank/DDBJ databases">
        <title>Vagococcus spp. assemblies.</title>
        <authorList>
            <person name="Gulvik C.A."/>
        </authorList>
    </citation>
    <scope>NUCLEOTIDE SEQUENCE [LARGE SCALE GENOMIC DNA]</scope>
    <source>
        <strain evidence="11 12">CCUG 51432</strain>
    </source>
</reference>
<dbReference type="PANTHER" id="PTHR33202:SF1">
    <property type="entry name" value="FERRIC UPTAKE REGULATION PROTEIN"/>
    <property type="match status" value="1"/>
</dbReference>
<feature type="binding site" evidence="9">
    <location>
        <position position="103"/>
    </location>
    <ligand>
        <name>Zn(2+)</name>
        <dbReference type="ChEBI" id="CHEBI:29105"/>
    </ligand>
</feature>
<keyword evidence="8" id="KW-0804">Transcription</keyword>
<dbReference type="GO" id="GO:0008270">
    <property type="term" value="F:zinc ion binding"/>
    <property type="evidence" value="ECO:0007669"/>
    <property type="project" value="TreeGrafter"/>
</dbReference>
<comment type="cofactor">
    <cofactor evidence="10">
        <name>Mn(2+)</name>
        <dbReference type="ChEBI" id="CHEBI:29035"/>
    </cofactor>
    <cofactor evidence="10">
        <name>Fe(2+)</name>
        <dbReference type="ChEBI" id="CHEBI:29033"/>
    </cofactor>
    <text evidence="10">Binds 1 Mn(2+) or Fe(2+) ion per subunit.</text>
</comment>